<evidence type="ECO:0000313" key="3">
    <source>
        <dbReference type="EMBL" id="CAL4783413.1"/>
    </source>
</evidence>
<comment type="caution">
    <text evidence="1">The sequence shown here is derived from an EMBL/GenBank/DDBJ whole genome shotgun (WGS) entry which is preliminary data.</text>
</comment>
<accession>A0A9P1CTM0</accession>
<dbReference type="EMBL" id="CAMXCT030002157">
    <property type="protein sequence ID" value="CAL4783413.1"/>
    <property type="molecule type" value="Genomic_DNA"/>
</dbReference>
<proteinExistence type="predicted"/>
<dbReference type="Proteomes" id="UP001152797">
    <property type="component" value="Unassembled WGS sequence"/>
</dbReference>
<dbReference type="EMBL" id="CAMXCT020002157">
    <property type="protein sequence ID" value="CAL1149476.1"/>
    <property type="molecule type" value="Genomic_DNA"/>
</dbReference>
<dbReference type="AlphaFoldDB" id="A0A9P1CTM0"/>
<sequence length="295" mass="34058">MLKMFLKMLLEPQLNVKDAQDKLDMPTAIVTDCKALFDLIKQVQGQLRWVSSERQLADGLTKIGSRQQFSDARKRGWLQLVDDTSYTASKKKTVQEREASRVSMTSKIASATVALVSAETLKGSDVIEGNGWWPLVYFLTFVFILIIDIDKVVWWMTRSSPTSRTTTTETQSLELHELTEMSEMRHDSYVRKGIECTDLTEALHEVQGQRDHYFNAWRAEERQSVTLIETIRKLRLQQAQGRDGRELVAAEALFRRIGVLERERIRLLEILEQMHFREYVDTEPEEENSPRSSGS</sequence>
<gene>
    <name evidence="1" type="ORF">C1SCF055_LOCUS22603</name>
</gene>
<evidence type="ECO:0000313" key="1">
    <source>
        <dbReference type="EMBL" id="CAI3996101.1"/>
    </source>
</evidence>
<protein>
    <submittedName>
        <fullName evidence="3">Iron sulfur cluster assembly protein 1, mitochondrial</fullName>
    </submittedName>
</protein>
<reference evidence="1" key="1">
    <citation type="submission" date="2022-10" db="EMBL/GenBank/DDBJ databases">
        <authorList>
            <person name="Chen Y."/>
            <person name="Dougan E. K."/>
            <person name="Chan C."/>
            <person name="Rhodes N."/>
            <person name="Thang M."/>
        </authorList>
    </citation>
    <scope>NUCLEOTIDE SEQUENCE</scope>
</reference>
<evidence type="ECO:0000313" key="4">
    <source>
        <dbReference type="Proteomes" id="UP001152797"/>
    </source>
</evidence>
<name>A0A9P1CTM0_9DINO</name>
<organism evidence="1">
    <name type="scientific">Cladocopium goreaui</name>
    <dbReference type="NCBI Taxonomy" id="2562237"/>
    <lineage>
        <taxon>Eukaryota</taxon>
        <taxon>Sar</taxon>
        <taxon>Alveolata</taxon>
        <taxon>Dinophyceae</taxon>
        <taxon>Suessiales</taxon>
        <taxon>Symbiodiniaceae</taxon>
        <taxon>Cladocopium</taxon>
    </lineage>
</organism>
<evidence type="ECO:0000313" key="2">
    <source>
        <dbReference type="EMBL" id="CAL1149476.1"/>
    </source>
</evidence>
<dbReference type="EMBL" id="CAMXCT010002157">
    <property type="protein sequence ID" value="CAI3996101.1"/>
    <property type="molecule type" value="Genomic_DNA"/>
</dbReference>
<reference evidence="2" key="2">
    <citation type="submission" date="2024-04" db="EMBL/GenBank/DDBJ databases">
        <authorList>
            <person name="Chen Y."/>
            <person name="Shah S."/>
            <person name="Dougan E. K."/>
            <person name="Thang M."/>
            <person name="Chan C."/>
        </authorList>
    </citation>
    <scope>NUCLEOTIDE SEQUENCE [LARGE SCALE GENOMIC DNA]</scope>
</reference>
<keyword evidence="4" id="KW-1185">Reference proteome</keyword>